<proteinExistence type="predicted"/>
<dbReference type="InParanoid" id="A0A0H2S836"/>
<feature type="non-terminal residue" evidence="2">
    <location>
        <position position="69"/>
    </location>
</feature>
<name>A0A0H2S836_9AGAM</name>
<keyword evidence="1" id="KW-0812">Transmembrane</keyword>
<protein>
    <submittedName>
        <fullName evidence="2">Uncharacterized protein</fullName>
    </submittedName>
</protein>
<reference evidence="2 3" key="1">
    <citation type="submission" date="2015-04" db="EMBL/GenBank/DDBJ databases">
        <title>Complete genome sequence of Schizopora paradoxa KUC8140, a cosmopolitan wood degrader in East Asia.</title>
        <authorList>
            <consortium name="DOE Joint Genome Institute"/>
            <person name="Min B."/>
            <person name="Park H."/>
            <person name="Jang Y."/>
            <person name="Kim J.-J."/>
            <person name="Kim K.H."/>
            <person name="Pangilinan J."/>
            <person name="Lipzen A."/>
            <person name="Riley R."/>
            <person name="Grigoriev I.V."/>
            <person name="Spatafora J.W."/>
            <person name="Choi I.-G."/>
        </authorList>
    </citation>
    <scope>NUCLEOTIDE SEQUENCE [LARGE SCALE GENOMIC DNA]</scope>
    <source>
        <strain evidence="2 3">KUC8140</strain>
    </source>
</reference>
<gene>
    <name evidence="2" type="ORF">SCHPADRAFT_900217</name>
</gene>
<keyword evidence="1" id="KW-1133">Transmembrane helix</keyword>
<dbReference type="EMBL" id="KQ085900">
    <property type="protein sequence ID" value="KLO17838.1"/>
    <property type="molecule type" value="Genomic_DNA"/>
</dbReference>
<organism evidence="2 3">
    <name type="scientific">Schizopora paradoxa</name>
    <dbReference type="NCBI Taxonomy" id="27342"/>
    <lineage>
        <taxon>Eukaryota</taxon>
        <taxon>Fungi</taxon>
        <taxon>Dikarya</taxon>
        <taxon>Basidiomycota</taxon>
        <taxon>Agaricomycotina</taxon>
        <taxon>Agaricomycetes</taxon>
        <taxon>Hymenochaetales</taxon>
        <taxon>Schizoporaceae</taxon>
        <taxon>Schizopora</taxon>
    </lineage>
</organism>
<feature type="transmembrane region" description="Helical" evidence="1">
    <location>
        <begin position="12"/>
        <end position="30"/>
    </location>
</feature>
<keyword evidence="3" id="KW-1185">Reference proteome</keyword>
<dbReference type="AlphaFoldDB" id="A0A0H2S836"/>
<keyword evidence="1" id="KW-0472">Membrane</keyword>
<accession>A0A0H2S836</accession>
<evidence type="ECO:0000313" key="3">
    <source>
        <dbReference type="Proteomes" id="UP000053477"/>
    </source>
</evidence>
<dbReference type="Proteomes" id="UP000053477">
    <property type="component" value="Unassembled WGS sequence"/>
</dbReference>
<evidence type="ECO:0000256" key="1">
    <source>
        <dbReference type="SAM" id="Phobius"/>
    </source>
</evidence>
<evidence type="ECO:0000313" key="2">
    <source>
        <dbReference type="EMBL" id="KLO17838.1"/>
    </source>
</evidence>
<sequence>MHSVLRVDDLMSIAWSNIILQLALLTHLLMSETSGHYVLYGIDCSHQFEFGVGDTTKTLIVTPRLVYGL</sequence>